<feature type="region of interest" description="Disordered" evidence="4">
    <location>
        <begin position="271"/>
        <end position="291"/>
    </location>
</feature>
<dbReference type="GO" id="GO:0008093">
    <property type="term" value="F:cytoskeletal anchor activity"/>
    <property type="evidence" value="ECO:0007669"/>
    <property type="project" value="InterPro"/>
</dbReference>
<feature type="region of interest" description="Disordered" evidence="4">
    <location>
        <begin position="440"/>
        <end position="464"/>
    </location>
</feature>
<accession>A0AA36FQS4</accession>
<feature type="compositionally biased region" description="Low complexity" evidence="4">
    <location>
        <begin position="454"/>
        <end position="463"/>
    </location>
</feature>
<evidence type="ECO:0000256" key="2">
    <source>
        <dbReference type="ARBA" id="ARBA00023054"/>
    </source>
</evidence>
<reference evidence="5" key="1">
    <citation type="submission" date="2023-06" db="EMBL/GenBank/DDBJ databases">
        <authorList>
            <person name="Delattre M."/>
        </authorList>
    </citation>
    <scope>NUCLEOTIDE SEQUENCE</scope>
    <source>
        <strain evidence="5">AF72</strain>
    </source>
</reference>
<comment type="similarity">
    <text evidence="1">Belongs to the BicD family.</text>
</comment>
<dbReference type="GO" id="GO:0005794">
    <property type="term" value="C:Golgi apparatus"/>
    <property type="evidence" value="ECO:0007669"/>
    <property type="project" value="TreeGrafter"/>
</dbReference>
<dbReference type="GO" id="GO:0070507">
    <property type="term" value="P:regulation of microtubule cytoskeleton organization"/>
    <property type="evidence" value="ECO:0007669"/>
    <property type="project" value="TreeGrafter"/>
</dbReference>
<name>A0AA36FQS4_9BILA</name>
<sequence>MGSELEELRGEAARLEAELEKTRELNRQAAEAGLQLLTEKEELNHRVSGLQSEIEVARSEVDVLTKKLDEFQSKHKAAAKSELENEQALLAETSEKERVYEGRIAQLEDECHKKTKELERTQTELDRLQNAYAEVGDATRILEEEGRRLKRELKEVRESEQRLNAEREDLELDNIGLQKTVANLRSAQVEFDAMKMTYQERDEEIYFLKAALDENEKLRAIAIAQMEEALQTAHQEREQRLAMKRELEASKNAEHMNNMHSLHDLMQRLTSDGDEEGSEPHPPANDLFSELQGSGDSRIQELETTRDRLEEQVAAAEKTTVDFVRALCQKMNINLNSDLDFRYARQQKDLVLERLDALMKSGSDPEAEKKAQTMKGDLRILLLLAGERNAQLAAAQDMMISLSDSLYQFYHQMAQSAGIPNDRQVVDVVKRLRTLAKENAEEQPHVSLADEGLESGTETESGGARASIPFNAARSVLPPGFIREVDGRLTGTRTAQIMQDGDLRQRVMSDERAPIVETSEAVHKLVLAVRRCAEQTMNTRVEASGQETEEVLLQNIKLRSLLSTKRDQISTLRTVLKSNKITAETALNSLRDKYESEKRLSHDLMEKQRRELKQLKEDAATFAAHRAMFTARCEELQALVDELKAENKSNEDEKRTLNQLLRMAIQQKLALTQRLEDVEVAQDRSTIGRQQRNGRQQPALRENVPRAVRYPPGGGGGPNSSRKRDHPPIN</sequence>
<feature type="coiled-coil region" evidence="3">
    <location>
        <begin position="5"/>
        <end position="187"/>
    </location>
</feature>
<feature type="compositionally biased region" description="Basic residues" evidence="4">
    <location>
        <begin position="721"/>
        <end position="730"/>
    </location>
</feature>
<dbReference type="Proteomes" id="UP001177023">
    <property type="component" value="Unassembled WGS sequence"/>
</dbReference>
<evidence type="ECO:0000313" key="7">
    <source>
        <dbReference type="Proteomes" id="UP001177023"/>
    </source>
</evidence>
<evidence type="ECO:0000256" key="4">
    <source>
        <dbReference type="SAM" id="MobiDB-lite"/>
    </source>
</evidence>
<keyword evidence="2 3" id="KW-0175">Coiled coil</keyword>
<feature type="compositionally biased region" description="Polar residues" evidence="4">
    <location>
        <begin position="683"/>
        <end position="696"/>
    </location>
</feature>
<comment type="caution">
    <text evidence="5">The sequence shown here is derived from an EMBL/GenBank/DDBJ whole genome shotgun (WGS) entry which is preliminary data.</text>
</comment>
<dbReference type="GO" id="GO:0034452">
    <property type="term" value="F:dynactin binding"/>
    <property type="evidence" value="ECO:0007669"/>
    <property type="project" value="TreeGrafter"/>
</dbReference>
<feature type="region of interest" description="Disordered" evidence="4">
    <location>
        <begin position="683"/>
        <end position="730"/>
    </location>
</feature>
<evidence type="ECO:0000313" key="6">
    <source>
        <dbReference type="EMBL" id="CAJ0572030.1"/>
    </source>
</evidence>
<feature type="non-terminal residue" evidence="5">
    <location>
        <position position="730"/>
    </location>
</feature>
<dbReference type="EMBL" id="CATQJA010002589">
    <property type="protein sequence ID" value="CAJ0572030.1"/>
    <property type="molecule type" value="Genomic_DNA"/>
</dbReference>
<dbReference type="PANTHER" id="PTHR31233:SF6">
    <property type="entry name" value="PROTEIN BICAUDAL D"/>
    <property type="match status" value="1"/>
</dbReference>
<dbReference type="GO" id="GO:0072393">
    <property type="term" value="P:microtubule anchoring at microtubule organizing center"/>
    <property type="evidence" value="ECO:0007669"/>
    <property type="project" value="TreeGrafter"/>
</dbReference>
<dbReference type="Pfam" id="PF09730">
    <property type="entry name" value="BicD"/>
    <property type="match status" value="2"/>
</dbReference>
<gene>
    <name evidence="6" type="ORF">MSPICULIGERA_LOCUS10424</name>
    <name evidence="5" type="ORF">MSPICULIGERA_LOCUS720</name>
</gene>
<protein>
    <submittedName>
        <fullName evidence="5">Uncharacterized protein</fullName>
    </submittedName>
</protein>
<feature type="coiled-coil region" evidence="3">
    <location>
        <begin position="587"/>
        <end position="663"/>
    </location>
</feature>
<organism evidence="5 7">
    <name type="scientific">Mesorhabditis spiculigera</name>
    <dbReference type="NCBI Taxonomy" id="96644"/>
    <lineage>
        <taxon>Eukaryota</taxon>
        <taxon>Metazoa</taxon>
        <taxon>Ecdysozoa</taxon>
        <taxon>Nematoda</taxon>
        <taxon>Chromadorea</taxon>
        <taxon>Rhabditida</taxon>
        <taxon>Rhabditina</taxon>
        <taxon>Rhabditomorpha</taxon>
        <taxon>Rhabditoidea</taxon>
        <taxon>Rhabditidae</taxon>
        <taxon>Mesorhabditinae</taxon>
        <taxon>Mesorhabditis</taxon>
    </lineage>
</organism>
<evidence type="ECO:0000313" key="5">
    <source>
        <dbReference type="EMBL" id="CAJ0557976.1"/>
    </source>
</evidence>
<dbReference type="AlphaFoldDB" id="A0AA36FQS4"/>
<dbReference type="GO" id="GO:0070840">
    <property type="term" value="F:dynein complex binding"/>
    <property type="evidence" value="ECO:0007669"/>
    <property type="project" value="InterPro"/>
</dbReference>
<evidence type="ECO:0000256" key="1">
    <source>
        <dbReference type="ARBA" id="ARBA00010061"/>
    </source>
</evidence>
<dbReference type="InterPro" id="IPR018477">
    <property type="entry name" value="BICD"/>
</dbReference>
<evidence type="ECO:0000256" key="3">
    <source>
        <dbReference type="SAM" id="Coils"/>
    </source>
</evidence>
<dbReference type="EMBL" id="CATQJA010000167">
    <property type="protein sequence ID" value="CAJ0557976.1"/>
    <property type="molecule type" value="Genomic_DNA"/>
</dbReference>
<dbReference type="Gene3D" id="6.10.250.2470">
    <property type="match status" value="1"/>
</dbReference>
<keyword evidence="7" id="KW-1185">Reference proteome</keyword>
<dbReference type="GO" id="GO:0005829">
    <property type="term" value="C:cytosol"/>
    <property type="evidence" value="ECO:0007669"/>
    <property type="project" value="TreeGrafter"/>
</dbReference>
<dbReference type="PANTHER" id="PTHR31233">
    <property type="entry name" value="BICAUDAL D FAMILY MEMBER"/>
    <property type="match status" value="1"/>
</dbReference>
<proteinExistence type="inferred from homology"/>